<sequence length="1183" mass="134764">MYVKCMVIDGFKSYGQRTEINGFDPLFNAITGLNGSGKSNILDAICFLLGITNLSQVRATNLQELVYKNGQAGVTKATVTVTFDNTDKKQSPIGYDHYDEVTITRQVVIGGRNKYMINGTTVQNSRVQDFFRSVQLNVNNPHFLIMQGRITKVLNMKPPEILAMIEEAAGTRMYESKKQQAQKTIEKKDAKLKEINDILEEEITPTLSKLKEERTMYLEYQKVQRELEHLTKLYIAYKFVSAQETSEKAQEEHQGIKKQIDDLQQRISSGTREIRELDNQIIQLQQIRDNETGGQLQELEKNLKEKDKADVKLCASLKNLKDTILAEEKKRKHLEKSLADDIKALESKRKESDKLQGTFDKMRAQDQKDNDALVAAEKRLQAISSGMYSAGDGEDATLQEQLMNTKASITEAKTATKQAEMKLKHSEEELKEKQKEMKRTAAEYVKDKSLLEKMENEVKVLQAQLEKLGCDDSKLEELEGEQRVLRKQIMNLQEKVEGLDNRYPKLCFNYRDPEKNFDRSSVKGLVCKLLKLRDPSTATALEVTAGGKLYNVIVDTEVTSKKLLQKGQLQTRVTIIPLNKITGRSIDDYIVKQAESLVGKENVQTALSLVCYERELHKAMEWVFGSSFICRDMNVARQVTFHNNIMRKSVTLDGDVFDPAGTLSGGARRQGGSILAQLDSFREYEDELSAKTQRLQHVEQQLQHLQKNADKYLKAKQQYTLRFHELQLCNQRIQQSTHYQQQEEVNALENTIKECVATLEQCKKVHVEGVAKVKDIENKIKNSKALKENELKAANVELERCKKVAEETRIKWNLKKQEEESLKLEVCELEGSIETTKAQIATSIEVFEQYQVQMKTLEEEVAKGKDEVTAAQAAVKKQKEMISTQNKEINAMSARKEQITKSSDEAQLEIKQLDHKLSKLKSEAKDAENKVAQMLSEHEWISEDRKFFGQPNTGYDFAANDPVEAGRKISKLEELKAKLSKNVNMRAMNMLGKAEEQYNDLMRKKRIVENDKAKIEKVIRELDEKKKEALRQAWEQVNRDFGSIFSMLLPGTQAKLQPQDGQDVLDGLEVKVAFGDVWKESLTELSGGQRSLVALSLILALLLFKPAPIYILDEVDAALDLSHTQNIGNMLRTHFRHSQFIVVSLKDGMFNNANVLFKTKFVDGMSTVSRHTQHTLTGFTKKK</sequence>
<evidence type="ECO:0000256" key="5">
    <source>
        <dbReference type="ARBA" id="ARBA00022776"/>
    </source>
</evidence>
<dbReference type="InterPro" id="IPR027417">
    <property type="entry name" value="P-loop_NTPase"/>
</dbReference>
<keyword evidence="7 13" id="KW-0175">Coiled coil</keyword>
<dbReference type="InterPro" id="IPR024704">
    <property type="entry name" value="SMC"/>
</dbReference>
<name>A0AAW0VX76_CHEQU</name>
<feature type="coiled-coil region" evidence="13">
    <location>
        <begin position="773"/>
        <end position="811"/>
    </location>
</feature>
<evidence type="ECO:0000256" key="13">
    <source>
        <dbReference type="SAM" id="Coils"/>
    </source>
</evidence>
<dbReference type="InterPro" id="IPR003395">
    <property type="entry name" value="RecF/RecN/SMC_N"/>
</dbReference>
<feature type="coiled-coil region" evidence="13">
    <location>
        <begin position="246"/>
        <end position="280"/>
    </location>
</feature>
<reference evidence="15 16" key="1">
    <citation type="journal article" date="2024" name="BMC Genomics">
        <title>Genome assembly of redclaw crayfish (Cherax quadricarinatus) provides insights into its immune adaptation and hypoxia tolerance.</title>
        <authorList>
            <person name="Liu Z."/>
            <person name="Zheng J."/>
            <person name="Li H."/>
            <person name="Fang K."/>
            <person name="Wang S."/>
            <person name="He J."/>
            <person name="Zhou D."/>
            <person name="Weng S."/>
            <person name="Chi M."/>
            <person name="Gu Z."/>
            <person name="He J."/>
            <person name="Li F."/>
            <person name="Wang M."/>
        </authorList>
    </citation>
    <scope>NUCLEOTIDE SEQUENCE [LARGE SCALE GENOMIC DNA]</scope>
    <source>
        <strain evidence="15">ZL_2023a</strain>
    </source>
</reference>
<evidence type="ECO:0000256" key="8">
    <source>
        <dbReference type="ARBA" id="ARBA00023067"/>
    </source>
</evidence>
<dbReference type="Gene3D" id="3.30.70.1620">
    <property type="match status" value="1"/>
</dbReference>
<dbReference type="Pfam" id="PF06470">
    <property type="entry name" value="SMC_hinge"/>
    <property type="match status" value="1"/>
</dbReference>
<evidence type="ECO:0000256" key="3">
    <source>
        <dbReference type="ARBA" id="ARBA00022618"/>
    </source>
</evidence>
<keyword evidence="10" id="KW-0131">Cell cycle</keyword>
<dbReference type="GO" id="GO:0051301">
    <property type="term" value="P:cell division"/>
    <property type="evidence" value="ECO:0007669"/>
    <property type="project" value="UniProtKB-KW"/>
</dbReference>
<dbReference type="GO" id="GO:0005524">
    <property type="term" value="F:ATP binding"/>
    <property type="evidence" value="ECO:0007669"/>
    <property type="project" value="UniProtKB-KW"/>
</dbReference>
<dbReference type="Gene3D" id="3.40.50.300">
    <property type="entry name" value="P-loop containing nucleotide triphosphate hydrolases"/>
    <property type="match status" value="2"/>
</dbReference>
<evidence type="ECO:0000313" key="16">
    <source>
        <dbReference type="Proteomes" id="UP001445076"/>
    </source>
</evidence>
<keyword evidence="8" id="KW-0226">DNA condensation</keyword>
<evidence type="ECO:0000256" key="1">
    <source>
        <dbReference type="ARBA" id="ARBA00004123"/>
    </source>
</evidence>
<evidence type="ECO:0000256" key="7">
    <source>
        <dbReference type="ARBA" id="ARBA00023054"/>
    </source>
</evidence>
<dbReference type="PANTHER" id="PTHR43977">
    <property type="entry name" value="STRUCTURAL MAINTENANCE OF CHROMOSOMES PROTEIN 3"/>
    <property type="match status" value="1"/>
</dbReference>
<evidence type="ECO:0000256" key="4">
    <source>
        <dbReference type="ARBA" id="ARBA00022741"/>
    </source>
</evidence>
<comment type="caution">
    <text evidence="15">The sequence shown here is derived from an EMBL/GenBank/DDBJ whole genome shotgun (WGS) entry which is preliminary data.</text>
</comment>
<evidence type="ECO:0000256" key="6">
    <source>
        <dbReference type="ARBA" id="ARBA00022840"/>
    </source>
</evidence>
<dbReference type="InterPro" id="IPR027120">
    <property type="entry name" value="Smc2_ABC"/>
</dbReference>
<proteinExistence type="inferred from homology"/>
<keyword evidence="4" id="KW-0547">Nucleotide-binding</keyword>
<dbReference type="InterPro" id="IPR010935">
    <property type="entry name" value="SMC_hinge"/>
</dbReference>
<dbReference type="InterPro" id="IPR036277">
    <property type="entry name" value="SMC_hinge_sf"/>
</dbReference>
<evidence type="ECO:0000256" key="10">
    <source>
        <dbReference type="ARBA" id="ARBA00023306"/>
    </source>
</evidence>
<dbReference type="Proteomes" id="UP001445076">
    <property type="component" value="Unassembled WGS sequence"/>
</dbReference>
<dbReference type="CDD" id="cd03273">
    <property type="entry name" value="ABC_SMC2_euk"/>
    <property type="match status" value="1"/>
</dbReference>
<keyword evidence="6" id="KW-0067">ATP-binding</keyword>
<dbReference type="GO" id="GO:0030261">
    <property type="term" value="P:chromosome condensation"/>
    <property type="evidence" value="ECO:0007669"/>
    <property type="project" value="UniProtKB-KW"/>
</dbReference>
<keyword evidence="16" id="KW-1185">Reference proteome</keyword>
<feature type="coiled-coil region" evidence="13">
    <location>
        <begin position="681"/>
        <end position="722"/>
    </location>
</feature>
<keyword evidence="9 12" id="KW-0539">Nucleus</keyword>
<feature type="domain" description="SMC hinge" evidence="14">
    <location>
        <begin position="520"/>
        <end position="640"/>
    </location>
</feature>
<keyword evidence="3" id="KW-0132">Cell division</keyword>
<dbReference type="FunFam" id="1.20.1060.20:FF:000005">
    <property type="entry name" value="Structural maintenance of chromosomes 2"/>
    <property type="match status" value="1"/>
</dbReference>
<evidence type="ECO:0000259" key="14">
    <source>
        <dbReference type="SMART" id="SM00968"/>
    </source>
</evidence>
<dbReference type="EMBL" id="JARKIK010000100">
    <property type="protein sequence ID" value="KAK8721532.1"/>
    <property type="molecule type" value="Genomic_DNA"/>
</dbReference>
<dbReference type="FunFam" id="3.40.50.300:FF:000278">
    <property type="entry name" value="Structural maintenance of chromosomes 2"/>
    <property type="match status" value="1"/>
</dbReference>
<evidence type="ECO:0000256" key="9">
    <source>
        <dbReference type="ARBA" id="ARBA00023242"/>
    </source>
</evidence>
<feature type="coiled-coil region" evidence="13">
    <location>
        <begin position="984"/>
        <end position="1032"/>
    </location>
</feature>
<evidence type="ECO:0000313" key="15">
    <source>
        <dbReference type="EMBL" id="KAK8721532.1"/>
    </source>
</evidence>
<dbReference type="AlphaFoldDB" id="A0AAW0VX76"/>
<dbReference type="Pfam" id="PF02463">
    <property type="entry name" value="SMC_N"/>
    <property type="match status" value="2"/>
</dbReference>
<accession>A0AAW0VX76</accession>
<dbReference type="GO" id="GO:0000793">
    <property type="term" value="C:condensed chromosome"/>
    <property type="evidence" value="ECO:0007669"/>
    <property type="project" value="UniProtKB-ARBA"/>
</dbReference>
<dbReference type="GO" id="GO:0031981">
    <property type="term" value="C:nuclear lumen"/>
    <property type="evidence" value="ECO:0007669"/>
    <property type="project" value="UniProtKB-ARBA"/>
</dbReference>
<dbReference type="GO" id="GO:0098813">
    <property type="term" value="P:nuclear chromosome segregation"/>
    <property type="evidence" value="ECO:0007669"/>
    <property type="project" value="UniProtKB-ARBA"/>
</dbReference>
<feature type="coiled-coil region" evidence="13">
    <location>
        <begin position="317"/>
        <end position="365"/>
    </location>
</feature>
<dbReference type="SUPFAM" id="SSF52540">
    <property type="entry name" value="P-loop containing nucleoside triphosphate hydrolases"/>
    <property type="match status" value="1"/>
</dbReference>
<dbReference type="SUPFAM" id="SSF75553">
    <property type="entry name" value="Smc hinge domain"/>
    <property type="match status" value="1"/>
</dbReference>
<comment type="function">
    <text evidence="11">Central component of the condensin complex, a complex required for conversion of interphase chromatin into mitotic-like condense chromosomes. The condensin complex probably introduces positive supercoils into relaxed DNA in the presence of type I topoisomerases and converts nicked DNA into positive knotted forms in the presence of type II topoisomerases.</text>
</comment>
<comment type="subcellular location">
    <subcellularLocation>
        <location evidence="1 12">Nucleus</location>
    </subcellularLocation>
</comment>
<keyword evidence="5" id="KW-0498">Mitosis</keyword>
<dbReference type="Gene3D" id="1.20.5.170">
    <property type="match status" value="1"/>
</dbReference>
<dbReference type="PIRSF" id="PIRSF005719">
    <property type="entry name" value="SMC"/>
    <property type="match status" value="1"/>
</dbReference>
<gene>
    <name evidence="15" type="ORF">OTU49_012765</name>
</gene>
<organism evidence="15 16">
    <name type="scientific">Cherax quadricarinatus</name>
    <name type="common">Australian red claw crayfish</name>
    <dbReference type="NCBI Taxonomy" id="27406"/>
    <lineage>
        <taxon>Eukaryota</taxon>
        <taxon>Metazoa</taxon>
        <taxon>Ecdysozoa</taxon>
        <taxon>Arthropoda</taxon>
        <taxon>Crustacea</taxon>
        <taxon>Multicrustacea</taxon>
        <taxon>Malacostraca</taxon>
        <taxon>Eumalacostraca</taxon>
        <taxon>Eucarida</taxon>
        <taxon>Decapoda</taxon>
        <taxon>Pleocyemata</taxon>
        <taxon>Astacidea</taxon>
        <taxon>Parastacoidea</taxon>
        <taxon>Parastacidae</taxon>
        <taxon>Cherax</taxon>
    </lineage>
</organism>
<dbReference type="GO" id="GO:0000796">
    <property type="term" value="C:condensin complex"/>
    <property type="evidence" value="ECO:0007669"/>
    <property type="project" value="UniProtKB-ARBA"/>
</dbReference>
<dbReference type="Gene3D" id="1.20.1060.20">
    <property type="match status" value="1"/>
</dbReference>
<dbReference type="SMART" id="SM00968">
    <property type="entry name" value="SMC_hinge"/>
    <property type="match status" value="1"/>
</dbReference>
<comment type="similarity">
    <text evidence="2">Belongs to the SMC family. SMC2 subfamily.</text>
</comment>
<dbReference type="GO" id="GO:0000280">
    <property type="term" value="P:nuclear division"/>
    <property type="evidence" value="ECO:0007669"/>
    <property type="project" value="UniProtKB-ARBA"/>
</dbReference>
<evidence type="ECO:0000256" key="11">
    <source>
        <dbReference type="ARBA" id="ARBA00058936"/>
    </source>
</evidence>
<evidence type="ECO:0000256" key="12">
    <source>
        <dbReference type="PIRNR" id="PIRNR005719"/>
    </source>
</evidence>
<feature type="coiled-coil region" evidence="13">
    <location>
        <begin position="840"/>
        <end position="937"/>
    </location>
</feature>
<feature type="coiled-coil region" evidence="13">
    <location>
        <begin position="409"/>
        <end position="502"/>
    </location>
</feature>
<dbReference type="FunFam" id="3.40.50.300:FF:000385">
    <property type="entry name" value="Structural maintenance of chromosomes 2"/>
    <property type="match status" value="1"/>
</dbReference>
<dbReference type="GO" id="GO:0016887">
    <property type="term" value="F:ATP hydrolysis activity"/>
    <property type="evidence" value="ECO:0007669"/>
    <property type="project" value="InterPro"/>
</dbReference>
<evidence type="ECO:0000256" key="2">
    <source>
        <dbReference type="ARBA" id="ARBA00005231"/>
    </source>
</evidence>
<protein>
    <recommendedName>
        <fullName evidence="12">Structural maintenance of chromosomes protein</fullName>
    </recommendedName>
</protein>